<feature type="signal peptide" evidence="1">
    <location>
        <begin position="1"/>
        <end position="22"/>
    </location>
</feature>
<evidence type="ECO:0000259" key="2">
    <source>
        <dbReference type="Pfam" id="PF22807"/>
    </source>
</evidence>
<protein>
    <recommendedName>
        <fullName evidence="2">Pyrroloquinoline quinone-dependent pyranose dehydrogenase beta-propeller domain-containing protein</fullName>
    </recommendedName>
</protein>
<accession>A0AA39QV44</accession>
<dbReference type="Gene3D" id="2.120.10.30">
    <property type="entry name" value="TolB, C-terminal domain"/>
    <property type="match status" value="1"/>
</dbReference>
<feature type="chain" id="PRO_5041337535" description="Pyrroloquinoline quinone-dependent pyranose dehydrogenase beta-propeller domain-containing protein" evidence="1">
    <location>
        <begin position="23"/>
        <end position="474"/>
    </location>
</feature>
<comment type="caution">
    <text evidence="3">The sequence shown here is derived from an EMBL/GenBank/DDBJ whole genome shotgun (WGS) entry which is preliminary data.</text>
</comment>
<sequence length="474" mass="49971">MSPLSCSSTVVLLSSFIVQVLGQSSSSCSTTLTPTNSIKPSVASGYITALVATGLTDPRSIEFDSSGNLLVVQAGAGIESLQLQDAGGTCITVKSKKTVVQASALNHGLALSQDGKTLYASSAEAAYSWDYDPATSTVSMTNTTLVSNMNTDDHTTRTLLMSQKVNGTLLISRGSTANIDPEAEMLSSGHSQIRAFNLLNITSAGYDFDTDGLRLGWGLRNSVGVAEHPTTGGIYSVENSVDQATRDGMDVHEDNPGEEMNFHGYLNGTEYAPQGSNYGYPYCFAAWAPGDLPMNRNLTVGSQFAIGDQNNTINDTYCAEQTPPRLTFQAHMAPLDIKFNNSGNDGWVTFHGSWDRTDPSGYKVSTIQFANGEPVAPANSNSSYTDIFANANNSVCPNNCFRPVGMAFDSQGRMFVSSDASGEIYVIMRDQASNGTFGGTGSSGSGGGKTSGSQSLRCSVAALIVAILTICLMV</sequence>
<reference evidence="3" key="1">
    <citation type="submission" date="2023-03" db="EMBL/GenBank/DDBJ databases">
        <title>Complete genome of Cladonia borealis.</title>
        <authorList>
            <person name="Park H."/>
        </authorList>
    </citation>
    <scope>NUCLEOTIDE SEQUENCE</scope>
    <source>
        <strain evidence="3">ANT050790</strain>
    </source>
</reference>
<keyword evidence="4" id="KW-1185">Reference proteome</keyword>
<gene>
    <name evidence="3" type="ORF">JMJ35_008206</name>
</gene>
<feature type="domain" description="Pyrroloquinoline quinone-dependent pyranose dehydrogenase beta-propeller" evidence="2">
    <location>
        <begin position="40"/>
        <end position="429"/>
    </location>
</feature>
<dbReference type="Pfam" id="PF22807">
    <property type="entry name" value="TrAA12"/>
    <property type="match status" value="1"/>
</dbReference>
<proteinExistence type="predicted"/>
<evidence type="ECO:0000256" key="1">
    <source>
        <dbReference type="SAM" id="SignalP"/>
    </source>
</evidence>
<organism evidence="3 4">
    <name type="scientific">Cladonia borealis</name>
    <dbReference type="NCBI Taxonomy" id="184061"/>
    <lineage>
        <taxon>Eukaryota</taxon>
        <taxon>Fungi</taxon>
        <taxon>Dikarya</taxon>
        <taxon>Ascomycota</taxon>
        <taxon>Pezizomycotina</taxon>
        <taxon>Lecanoromycetes</taxon>
        <taxon>OSLEUM clade</taxon>
        <taxon>Lecanoromycetidae</taxon>
        <taxon>Lecanorales</taxon>
        <taxon>Lecanorineae</taxon>
        <taxon>Cladoniaceae</taxon>
        <taxon>Cladonia</taxon>
    </lineage>
</organism>
<dbReference type="SUPFAM" id="SSF50952">
    <property type="entry name" value="Soluble quinoprotein glucose dehydrogenase"/>
    <property type="match status" value="1"/>
</dbReference>
<dbReference type="EMBL" id="JAFEKC020000018">
    <property type="protein sequence ID" value="KAK0509812.1"/>
    <property type="molecule type" value="Genomic_DNA"/>
</dbReference>
<name>A0AA39QV44_9LECA</name>
<dbReference type="Proteomes" id="UP001166286">
    <property type="component" value="Unassembled WGS sequence"/>
</dbReference>
<dbReference type="AlphaFoldDB" id="A0AA39QV44"/>
<dbReference type="InterPro" id="IPR011041">
    <property type="entry name" value="Quinoprot_gluc/sorb_DH_b-prop"/>
</dbReference>
<keyword evidence="1" id="KW-0732">Signal</keyword>
<evidence type="ECO:0000313" key="3">
    <source>
        <dbReference type="EMBL" id="KAK0509812.1"/>
    </source>
</evidence>
<dbReference type="InterPro" id="IPR011042">
    <property type="entry name" value="6-blade_b-propeller_TolB-like"/>
</dbReference>
<dbReference type="InterPro" id="IPR054539">
    <property type="entry name" value="Beta-prop_PDH"/>
</dbReference>
<evidence type="ECO:0000313" key="4">
    <source>
        <dbReference type="Proteomes" id="UP001166286"/>
    </source>
</evidence>